<dbReference type="AlphaFoldDB" id="K1L9S8"/>
<name>K1L9S8_CECL9</name>
<proteinExistence type="predicted"/>
<sequence length="124" mass="12622">MFGGVSRRVQGGGGDVSQGDGGLVKEAFGFEFVLPVRPALARNVDCRTGGGGKFAGPGEVVGVDVGLGDGGDLHAVFRCKVLVHLDVAAGVHHEGLALGLAADEVAGLREVFVVNTFQKHVSPC</sequence>
<dbReference type="EMBL" id="AMGM01000314">
    <property type="protein sequence ID" value="EKB47158.1"/>
    <property type="molecule type" value="Genomic_DNA"/>
</dbReference>
<organism evidence="1 2">
    <name type="scientific">Cecembia lonarensis (strain CCUG 58316 / KCTC 22772 / LW9)</name>
    <dbReference type="NCBI Taxonomy" id="1225176"/>
    <lineage>
        <taxon>Bacteria</taxon>
        <taxon>Pseudomonadati</taxon>
        <taxon>Bacteroidota</taxon>
        <taxon>Cytophagia</taxon>
        <taxon>Cytophagales</taxon>
        <taxon>Cyclobacteriaceae</taxon>
        <taxon>Cecembia</taxon>
    </lineage>
</organism>
<gene>
    <name evidence="1" type="ORF">B879_04249</name>
</gene>
<accession>K1L9S8</accession>
<keyword evidence="2" id="KW-1185">Reference proteome</keyword>
<evidence type="ECO:0000313" key="1">
    <source>
        <dbReference type="EMBL" id="EKB47158.1"/>
    </source>
</evidence>
<comment type="caution">
    <text evidence="1">The sequence shown here is derived from an EMBL/GenBank/DDBJ whole genome shotgun (WGS) entry which is preliminary data.</text>
</comment>
<evidence type="ECO:0000313" key="2">
    <source>
        <dbReference type="Proteomes" id="UP000004478"/>
    </source>
</evidence>
<dbReference type="Proteomes" id="UP000004478">
    <property type="component" value="Unassembled WGS sequence"/>
</dbReference>
<reference evidence="1 2" key="1">
    <citation type="journal article" date="2012" name="J. Bacteriol.">
        <title>Draft Genome Sequence of Cecembia lonarensis Strain LW9T, Isolated from Lonar Lake, a Haloalkaline Lake in India.</title>
        <authorList>
            <person name="Shivaji S."/>
            <person name="Ara S."/>
            <person name="Singh A."/>
            <person name="Pinnaka A.K."/>
        </authorList>
    </citation>
    <scope>NUCLEOTIDE SEQUENCE [LARGE SCALE GENOMIC DNA]</scope>
    <source>
        <strain evidence="1 2">LW9</strain>
    </source>
</reference>
<protein>
    <submittedName>
        <fullName evidence="1">Uncharacterized protein</fullName>
    </submittedName>
</protein>